<comment type="caution">
    <text evidence="2">The sequence shown here is derived from an EMBL/GenBank/DDBJ whole genome shotgun (WGS) entry which is preliminary data.</text>
</comment>
<evidence type="ECO:0000313" key="2">
    <source>
        <dbReference type="EMBL" id="OWQ72095.1"/>
    </source>
</evidence>
<name>A0A246I3G2_STEMA</name>
<sequence length="129" mass="14584">MIMSRVFRTRSFNRSTRRSSLTDRALCHAVVEMRQGLIDADIGGGLLKKRVALPGRGKRGSARVIVATKVGRYWFFLFCYEKNARPTISSAERDALQLYASEFLRMCPAQLDRAVICGELQEICHDKDG</sequence>
<accession>A0A246I3G2</accession>
<organism evidence="2 3">
    <name type="scientific">Stenotrophomonas maltophilia</name>
    <name type="common">Pseudomonas maltophilia</name>
    <name type="synonym">Xanthomonas maltophilia</name>
    <dbReference type="NCBI Taxonomy" id="40324"/>
    <lineage>
        <taxon>Bacteria</taxon>
        <taxon>Pseudomonadati</taxon>
        <taxon>Pseudomonadota</taxon>
        <taxon>Gammaproteobacteria</taxon>
        <taxon>Lysobacterales</taxon>
        <taxon>Lysobacteraceae</taxon>
        <taxon>Stenotrophomonas</taxon>
        <taxon>Stenotrophomonas maltophilia group</taxon>
    </lineage>
</organism>
<gene>
    <name evidence="1" type="ORF">CEE63_15020</name>
    <name evidence="2" type="ORF">CEE63_15195</name>
</gene>
<evidence type="ECO:0000313" key="3">
    <source>
        <dbReference type="Proteomes" id="UP000197090"/>
    </source>
</evidence>
<dbReference type="PIRSF" id="PIRSF018634">
    <property type="entry name" value="UCP018634"/>
    <property type="match status" value="1"/>
</dbReference>
<dbReference type="AlphaFoldDB" id="A0A246I3G2"/>
<dbReference type="EMBL" id="NIVX01000091">
    <property type="protein sequence ID" value="OWQ72063.1"/>
    <property type="molecule type" value="Genomic_DNA"/>
</dbReference>
<dbReference type="Pfam" id="PF06296">
    <property type="entry name" value="RelE"/>
    <property type="match status" value="1"/>
</dbReference>
<dbReference type="InterPro" id="IPR009387">
    <property type="entry name" value="HigB-2"/>
</dbReference>
<protein>
    <submittedName>
        <fullName evidence="2">Uncharacterized protein</fullName>
    </submittedName>
</protein>
<dbReference type="EMBL" id="NIVX01000091">
    <property type="protein sequence ID" value="OWQ72095.1"/>
    <property type="molecule type" value="Genomic_DNA"/>
</dbReference>
<evidence type="ECO:0000313" key="1">
    <source>
        <dbReference type="EMBL" id="OWQ72063.1"/>
    </source>
</evidence>
<proteinExistence type="predicted"/>
<dbReference type="Proteomes" id="UP000197090">
    <property type="component" value="Unassembled WGS sequence"/>
</dbReference>
<reference evidence="2 3" key="1">
    <citation type="submission" date="2017-06" db="EMBL/GenBank/DDBJ databases">
        <authorList>
            <person name="Kim H.J."/>
            <person name="Triplett B.A."/>
        </authorList>
    </citation>
    <scope>NUCLEOTIDE SEQUENCE [LARGE SCALE GENOMIC DNA]</scope>
    <source>
        <strain evidence="2 3">594</strain>
    </source>
</reference>